<accession>A0AAV2QSF5</accession>
<feature type="compositionally biased region" description="Basic residues" evidence="1">
    <location>
        <begin position="1"/>
        <end position="54"/>
    </location>
</feature>
<evidence type="ECO:0000313" key="2">
    <source>
        <dbReference type="EMBL" id="CAL4098599.1"/>
    </source>
</evidence>
<feature type="region of interest" description="Disordered" evidence="1">
    <location>
        <begin position="125"/>
        <end position="153"/>
    </location>
</feature>
<feature type="compositionally biased region" description="Basic residues" evidence="1">
    <location>
        <begin position="281"/>
        <end position="299"/>
    </location>
</feature>
<organism evidence="2 3">
    <name type="scientific">Meganyctiphanes norvegica</name>
    <name type="common">Northern krill</name>
    <name type="synonym">Thysanopoda norvegica</name>
    <dbReference type="NCBI Taxonomy" id="48144"/>
    <lineage>
        <taxon>Eukaryota</taxon>
        <taxon>Metazoa</taxon>
        <taxon>Ecdysozoa</taxon>
        <taxon>Arthropoda</taxon>
        <taxon>Crustacea</taxon>
        <taxon>Multicrustacea</taxon>
        <taxon>Malacostraca</taxon>
        <taxon>Eumalacostraca</taxon>
        <taxon>Eucarida</taxon>
        <taxon>Euphausiacea</taxon>
        <taxon>Euphausiidae</taxon>
        <taxon>Meganyctiphanes</taxon>
    </lineage>
</organism>
<protein>
    <submittedName>
        <fullName evidence="2">Uncharacterized protein</fullName>
    </submittedName>
</protein>
<proteinExistence type="predicted"/>
<feature type="compositionally biased region" description="Basic and acidic residues" evidence="1">
    <location>
        <begin position="125"/>
        <end position="145"/>
    </location>
</feature>
<feature type="compositionally biased region" description="Acidic residues" evidence="1">
    <location>
        <begin position="555"/>
        <end position="566"/>
    </location>
</feature>
<evidence type="ECO:0000313" key="3">
    <source>
        <dbReference type="Proteomes" id="UP001497623"/>
    </source>
</evidence>
<evidence type="ECO:0000256" key="1">
    <source>
        <dbReference type="SAM" id="MobiDB-lite"/>
    </source>
</evidence>
<feature type="region of interest" description="Disordered" evidence="1">
    <location>
        <begin position="446"/>
        <end position="590"/>
    </location>
</feature>
<feature type="region of interest" description="Disordered" evidence="1">
    <location>
        <begin position="609"/>
        <end position="631"/>
    </location>
</feature>
<dbReference type="AlphaFoldDB" id="A0AAV2QSF5"/>
<sequence>MARSPVRRSSRPPHRARSPRARSPRKSPRRRSPLGRRPASPRRRSPNRGGRRGPRSPPPRRGEGGGPGAGGGGPGGGGIGRKRRRKNRRNRGPRNRGGANGNLMTGGNTQPILASMRMRMDDYLPPKNRLLRDPRLDARGNDQNEKGGAGMEQVVMRARREATRNTKDIFWTKKLLDTEVEMPNRWAHSGFKELYKEELGYSDVEEGSGNEKNNGSRAGSRPRDPRDPSGALVPRKPTAGSRSPVNYPRSRSPRDPRRRPGSRSRSPRSPRRSPVRVGQRSPRRSPKRSPRKSPSRRSPRPVQGGDRRGRSRTPRSHKRRHSRSRSHSYSSSSSGSFSSSTGSSYSRSYSSYSRSSSGSSSSSFTSSTGSSISPPRRHGHSRGSFSVSPPPRHKAYTGSVSPRRGKIGKRLPPSASPTQVRMKQVTHKETTKKMVTKTVSNVVMTKSSASKKLKTKTKVKDGESLPPIRRKIPRLPPSGSPPPPGYYEDNGNMEAIEGGPAASNYRGPGTPPRGAPTEGGRHMLDPHHHRVVPPDHPDYHQTQARRESAHRSEGEDTDSDSTTDEDDRPRKMTLSERFGKLAQLSSQRQEYEGVRMKIVREGGQDKKVYLEGGRLHSRSPSPGRGRGSAHDRWLAEHQTEYAEYQERYGEIRQWDPHRDLPSELPPNWDDVNTRYRYYKDSGYFGDRNITLEDYLKWEDWWYRYRDWLEKYGNSQDERSWQYRNYDYEMHSPGARWGRAASREPDDRKRRRRRGKGKRRKAVVAAT</sequence>
<feature type="compositionally biased region" description="Basic residues" evidence="1">
    <location>
        <begin position="748"/>
        <end position="766"/>
    </location>
</feature>
<keyword evidence="3" id="KW-1185">Reference proteome</keyword>
<feature type="compositionally biased region" description="Low complexity" evidence="1">
    <location>
        <begin position="327"/>
        <end position="374"/>
    </location>
</feature>
<dbReference type="Proteomes" id="UP001497623">
    <property type="component" value="Unassembled WGS sequence"/>
</dbReference>
<name>A0AAV2QSF5_MEGNR</name>
<feature type="compositionally biased region" description="Basic residues" evidence="1">
    <location>
        <begin position="256"/>
        <end position="274"/>
    </location>
</feature>
<comment type="caution">
    <text evidence="2">The sequence shown here is derived from an EMBL/GenBank/DDBJ whole genome shotgun (WGS) entry which is preliminary data.</text>
</comment>
<feature type="compositionally biased region" description="Basic residues" evidence="1">
    <location>
        <begin position="80"/>
        <end position="94"/>
    </location>
</feature>
<dbReference type="EMBL" id="CAXKWB010010601">
    <property type="protein sequence ID" value="CAL4098599.1"/>
    <property type="molecule type" value="Genomic_DNA"/>
</dbReference>
<feature type="compositionally biased region" description="Basic and acidic residues" evidence="1">
    <location>
        <begin position="567"/>
        <end position="579"/>
    </location>
</feature>
<feature type="region of interest" description="Disordered" evidence="1">
    <location>
        <begin position="735"/>
        <end position="766"/>
    </location>
</feature>
<feature type="region of interest" description="Disordered" evidence="1">
    <location>
        <begin position="1"/>
        <end position="110"/>
    </location>
</feature>
<feature type="compositionally biased region" description="Gly residues" evidence="1">
    <location>
        <begin position="64"/>
        <end position="79"/>
    </location>
</feature>
<gene>
    <name evidence="2" type="ORF">MNOR_LOCUS16272</name>
</gene>
<feature type="compositionally biased region" description="Pro residues" evidence="1">
    <location>
        <begin position="474"/>
        <end position="485"/>
    </location>
</feature>
<feature type="compositionally biased region" description="Basic and acidic residues" evidence="1">
    <location>
        <begin position="519"/>
        <end position="554"/>
    </location>
</feature>
<feature type="compositionally biased region" description="Basic residues" evidence="1">
    <location>
        <begin position="309"/>
        <end position="326"/>
    </location>
</feature>
<reference evidence="2 3" key="1">
    <citation type="submission" date="2024-05" db="EMBL/GenBank/DDBJ databases">
        <authorList>
            <person name="Wallberg A."/>
        </authorList>
    </citation>
    <scope>NUCLEOTIDE SEQUENCE [LARGE SCALE GENOMIC DNA]</scope>
</reference>
<feature type="region of interest" description="Disordered" evidence="1">
    <location>
        <begin position="202"/>
        <end position="433"/>
    </location>
</feature>